<gene>
    <name evidence="4" type="ORF">ANE_LOCUS6549</name>
</gene>
<evidence type="ECO:0000259" key="3">
    <source>
        <dbReference type="Pfam" id="PF05617"/>
    </source>
</evidence>
<dbReference type="Proteomes" id="UP000489600">
    <property type="component" value="Unassembled WGS sequence"/>
</dbReference>
<accession>A0A565B4R6</accession>
<dbReference type="Pfam" id="PF05617">
    <property type="entry name" value="Prolamin_like"/>
    <property type="match status" value="1"/>
</dbReference>
<feature type="signal peptide" evidence="2">
    <location>
        <begin position="1"/>
        <end position="20"/>
    </location>
</feature>
<dbReference type="PANTHER" id="PTHR31207:SF40">
    <property type="entry name" value="ECA1 GAMETOGENESIS FAMILY PROTEIN (DUF784)-RELATED"/>
    <property type="match status" value="1"/>
</dbReference>
<evidence type="ECO:0000313" key="4">
    <source>
        <dbReference type="EMBL" id="VVA96104.1"/>
    </source>
</evidence>
<feature type="domain" description="Prolamin-like" evidence="3">
    <location>
        <begin position="69"/>
        <end position="139"/>
    </location>
</feature>
<feature type="chain" id="PRO_5022142621" description="Prolamin-like domain-containing protein" evidence="2">
    <location>
        <begin position="21"/>
        <end position="150"/>
    </location>
</feature>
<proteinExistence type="predicted"/>
<dbReference type="InterPro" id="IPR008502">
    <property type="entry name" value="Prolamin-like"/>
</dbReference>
<dbReference type="PANTHER" id="PTHR31207">
    <property type="entry name" value="ECA1 GAMETOGENESIS FAMILY PROTEIN (DUF784)-RELATED-RELATED"/>
    <property type="match status" value="1"/>
</dbReference>
<dbReference type="AlphaFoldDB" id="A0A565B4R6"/>
<evidence type="ECO:0000313" key="5">
    <source>
        <dbReference type="Proteomes" id="UP000489600"/>
    </source>
</evidence>
<dbReference type="OrthoDB" id="1084842at2759"/>
<dbReference type="InterPro" id="IPR040220">
    <property type="entry name" value="DD11"/>
</dbReference>
<evidence type="ECO:0000256" key="2">
    <source>
        <dbReference type="SAM" id="SignalP"/>
    </source>
</evidence>
<keyword evidence="5" id="KW-1185">Reference proteome</keyword>
<keyword evidence="1 2" id="KW-0732">Signal</keyword>
<organism evidence="4 5">
    <name type="scientific">Arabis nemorensis</name>
    <dbReference type="NCBI Taxonomy" id="586526"/>
    <lineage>
        <taxon>Eukaryota</taxon>
        <taxon>Viridiplantae</taxon>
        <taxon>Streptophyta</taxon>
        <taxon>Embryophyta</taxon>
        <taxon>Tracheophyta</taxon>
        <taxon>Spermatophyta</taxon>
        <taxon>Magnoliopsida</taxon>
        <taxon>eudicotyledons</taxon>
        <taxon>Gunneridae</taxon>
        <taxon>Pentapetalae</taxon>
        <taxon>rosids</taxon>
        <taxon>malvids</taxon>
        <taxon>Brassicales</taxon>
        <taxon>Brassicaceae</taxon>
        <taxon>Arabideae</taxon>
        <taxon>Arabis</taxon>
    </lineage>
</organism>
<comment type="caution">
    <text evidence="4">The sequence shown here is derived from an EMBL/GenBank/DDBJ whole genome shotgun (WGS) entry which is preliminary data.</text>
</comment>
<reference evidence="4" key="1">
    <citation type="submission" date="2019-07" db="EMBL/GenBank/DDBJ databases">
        <authorList>
            <person name="Dittberner H."/>
        </authorList>
    </citation>
    <scope>NUCLEOTIDE SEQUENCE [LARGE SCALE GENOMIC DNA]</scope>
</reference>
<protein>
    <recommendedName>
        <fullName evidence="3">Prolamin-like domain-containing protein</fullName>
    </recommendedName>
</protein>
<evidence type="ECO:0000256" key="1">
    <source>
        <dbReference type="ARBA" id="ARBA00022729"/>
    </source>
</evidence>
<sequence>MKTDFLVITTLVLFAYPSLASKVEDDIKPLIDANVDLDSMFAKSPSASQYNSGLFLKESRDHMKYVARCAESMGGSKCEDEVLSEILQNKPASKRCCIQMLVFGKECHTEVNRVLLATYYLKPFASKARLRIPKVWNRCCSSIGVCDELY</sequence>
<dbReference type="EMBL" id="CABITT030000003">
    <property type="protein sequence ID" value="VVA96104.1"/>
    <property type="molecule type" value="Genomic_DNA"/>
</dbReference>
<name>A0A565B4R6_9BRAS</name>